<dbReference type="SUPFAM" id="SSF160214">
    <property type="entry name" value="FlaG-like"/>
    <property type="match status" value="1"/>
</dbReference>
<dbReference type="EMBL" id="FMTT01000017">
    <property type="protein sequence ID" value="SCW58589.1"/>
    <property type="molecule type" value="Genomic_DNA"/>
</dbReference>
<dbReference type="Pfam" id="PF03646">
    <property type="entry name" value="FlaG"/>
    <property type="match status" value="1"/>
</dbReference>
<evidence type="ECO:0000313" key="2">
    <source>
        <dbReference type="Proteomes" id="UP000198601"/>
    </source>
</evidence>
<dbReference type="PANTHER" id="PTHR37166">
    <property type="entry name" value="PROTEIN FLAG"/>
    <property type="match status" value="1"/>
</dbReference>
<dbReference type="Proteomes" id="UP000198601">
    <property type="component" value="Unassembled WGS sequence"/>
</dbReference>
<dbReference type="InterPro" id="IPR005186">
    <property type="entry name" value="FlaG"/>
</dbReference>
<proteinExistence type="predicted"/>
<dbReference type="Gene3D" id="3.30.160.170">
    <property type="entry name" value="FlaG-like"/>
    <property type="match status" value="1"/>
</dbReference>
<name>A0A1G4RR21_9BACL</name>
<keyword evidence="2" id="KW-1185">Reference proteome</keyword>
<sequence>MTIQSFNTSQIFHSASLSTISGNFEAESIKHVSHESAKDLMRKEKYELSISEEALVKALERVNKALAGTPSHVEYSIHKSHGDIVVKLINSETKEVIREFPSEKILELLDKLEEINGKIVDEKR</sequence>
<protein>
    <submittedName>
        <fullName evidence="1">FlaG protein</fullName>
    </submittedName>
</protein>
<organism evidence="1 2">
    <name type="scientific">Paenibacillus tianmuensis</name>
    <dbReference type="NCBI Taxonomy" id="624147"/>
    <lineage>
        <taxon>Bacteria</taxon>
        <taxon>Bacillati</taxon>
        <taxon>Bacillota</taxon>
        <taxon>Bacilli</taxon>
        <taxon>Bacillales</taxon>
        <taxon>Paenibacillaceae</taxon>
        <taxon>Paenibacillus</taxon>
    </lineage>
</organism>
<evidence type="ECO:0000313" key="1">
    <source>
        <dbReference type="EMBL" id="SCW58589.1"/>
    </source>
</evidence>
<gene>
    <name evidence="1" type="ORF">SAMN04487970_101797</name>
</gene>
<dbReference type="AlphaFoldDB" id="A0A1G4RR21"/>
<dbReference type="STRING" id="624147.SAMN04487970_101797"/>
<reference evidence="2" key="1">
    <citation type="submission" date="2016-10" db="EMBL/GenBank/DDBJ databases">
        <authorList>
            <person name="Varghese N."/>
            <person name="Submissions S."/>
        </authorList>
    </citation>
    <scope>NUCLEOTIDE SEQUENCE [LARGE SCALE GENOMIC DNA]</scope>
    <source>
        <strain evidence="2">CGMCC 1.8946</strain>
    </source>
</reference>
<accession>A0A1G4RR21</accession>
<dbReference type="RefSeq" id="WP_090672384.1">
    <property type="nucleotide sequence ID" value="NZ_FMTT01000017.1"/>
</dbReference>
<dbReference type="InterPro" id="IPR035924">
    <property type="entry name" value="FlaG-like_sf"/>
</dbReference>
<dbReference type="OrthoDB" id="9799867at2"/>
<dbReference type="PANTHER" id="PTHR37166:SF1">
    <property type="entry name" value="PROTEIN FLAG"/>
    <property type="match status" value="1"/>
</dbReference>